<comment type="caution">
    <text evidence="7">The sequence shown here is derived from an EMBL/GenBank/DDBJ whole genome shotgun (WGS) entry which is preliminary data.</text>
</comment>
<accession>A0A2W5L372</accession>
<comment type="catalytic activity">
    <reaction evidence="1">
        <text>ATP + protein L-histidine = ADP + protein N-phospho-L-histidine.</text>
        <dbReference type="EC" id="2.7.13.3"/>
    </reaction>
</comment>
<dbReference type="PANTHER" id="PTHR43547">
    <property type="entry name" value="TWO-COMPONENT HISTIDINE KINASE"/>
    <property type="match status" value="1"/>
</dbReference>
<dbReference type="InterPro" id="IPR036890">
    <property type="entry name" value="HATPase_C_sf"/>
</dbReference>
<dbReference type="InterPro" id="IPR005467">
    <property type="entry name" value="His_kinase_dom"/>
</dbReference>
<dbReference type="SUPFAM" id="SSF55874">
    <property type="entry name" value="ATPase domain of HSP90 chaperone/DNA topoisomerase II/histidine kinase"/>
    <property type="match status" value="1"/>
</dbReference>
<dbReference type="SMART" id="SM00387">
    <property type="entry name" value="HATPase_c"/>
    <property type="match status" value="1"/>
</dbReference>
<dbReference type="PANTHER" id="PTHR43547:SF2">
    <property type="entry name" value="HYBRID SIGNAL TRANSDUCTION HISTIDINE KINASE C"/>
    <property type="match status" value="1"/>
</dbReference>
<organism evidence="7 8">
    <name type="scientific">Sphingopyxis macrogoltabida</name>
    <name type="common">Sphingomonas macrogoltabidus</name>
    <dbReference type="NCBI Taxonomy" id="33050"/>
    <lineage>
        <taxon>Bacteria</taxon>
        <taxon>Pseudomonadati</taxon>
        <taxon>Pseudomonadota</taxon>
        <taxon>Alphaproteobacteria</taxon>
        <taxon>Sphingomonadales</taxon>
        <taxon>Sphingomonadaceae</taxon>
        <taxon>Sphingopyxis</taxon>
    </lineage>
</organism>
<name>A0A2W5L372_SPHMC</name>
<dbReference type="Pfam" id="PF07695">
    <property type="entry name" value="7TMR-DISM_7TM"/>
    <property type="match status" value="1"/>
</dbReference>
<feature type="transmembrane region" description="Helical" evidence="5">
    <location>
        <begin position="421"/>
        <end position="445"/>
    </location>
</feature>
<reference evidence="7 8" key="1">
    <citation type="submission" date="2017-08" db="EMBL/GenBank/DDBJ databases">
        <title>Infants hospitalized years apart are colonized by the same room-sourced microbial strains.</title>
        <authorList>
            <person name="Brooks B."/>
            <person name="Olm M.R."/>
            <person name="Firek B.A."/>
            <person name="Baker R."/>
            <person name="Thomas B.C."/>
            <person name="Morowitz M.J."/>
            <person name="Banfield J.F."/>
        </authorList>
    </citation>
    <scope>NUCLEOTIDE SEQUENCE [LARGE SCALE GENOMIC DNA]</scope>
    <source>
        <strain evidence="7">S2_005_003_R2_47</strain>
    </source>
</reference>
<dbReference type="PRINTS" id="PR00344">
    <property type="entry name" value="BCTRLSENSOR"/>
</dbReference>
<keyword evidence="3" id="KW-0597">Phosphoprotein</keyword>
<feature type="transmembrane region" description="Helical" evidence="5">
    <location>
        <begin position="326"/>
        <end position="353"/>
    </location>
</feature>
<sequence>MRMGPVRPPSARPPPRESRPTGSLDKRRFEQSCRCRERCRPEPPAPRSRQLSHPPMRCRRPKAAPRRDLPNVCWGETGRPAALTQKGTAPHESEIDRTPSASESAGFMLFRSLLLLFALIVGAAVPAAAQDAMADLRPVELRTGSDGDDIVSHIGYATGLPTLERIPVGQLLAAPMARVPGPTIHFGPPGKKVTLALRVRNAGAGQGSWIFTTGRGSLTYFRLYEVAGDRLHLIVDGTDPVSARENLQTYQAFSTELILNAGQEKLFVVDFLSENSTYMPIRIDTYGSFFKDRRANIALVSGVIFGVIILIFLNFLFFSITGHREFLWLAVAQYFFAVNTVHAEGYLTIFFLFDKPLVSVAIEDMFKSGFAAAMAQFGRDFINTRALFPRSDRALRVLIWSALVTMALQFGLALYPPALVGLLHAAAWVITIFVALLLPVVGYAAMRQLGRQLWPLFVGWASLAVFIVYAAVASMGLFTWLPINWHLAGPVGLFESIMVTLALGLNLKKIQDDKLAADRNYARSMTERLAISERAARLAEEKAFALATVNSQNALLHASGHDSKQVILALNSAVDALKRGGDGDTNRELTAMLQSSANYLSEIVSTTMSGANIAGSESDFLAISAFRGGALVEPLVMMFKAPFAAKKLSLTAEVEGDFTLFSDKPLLMRALANLLSNSYKYTEAGSTRIAVRRAGAAAVIDIVDTGIGMSADMVRSLNDDAAMRLRASEDVQGSGSGFRAARRLVGNLGGSVVIAASNAGGTTVRVTLPLAVADLSPSSAPDLQAQLPGWVLLDFDQRDAFDEGLARAKVPRERIAAVTYDDTTVTRGRLSEVVGMMLIKPLHDEVARHPLIGGASE</sequence>
<feature type="transmembrane region" description="Helical" evidence="5">
    <location>
        <begin position="108"/>
        <end position="129"/>
    </location>
</feature>
<feature type="compositionally biased region" description="Pro residues" evidence="4">
    <location>
        <begin position="1"/>
        <end position="13"/>
    </location>
</feature>
<dbReference type="InterPro" id="IPR003594">
    <property type="entry name" value="HATPase_dom"/>
</dbReference>
<dbReference type="Pfam" id="PF02518">
    <property type="entry name" value="HATPase_c"/>
    <property type="match status" value="1"/>
</dbReference>
<evidence type="ECO:0000256" key="5">
    <source>
        <dbReference type="SAM" id="Phobius"/>
    </source>
</evidence>
<evidence type="ECO:0000259" key="6">
    <source>
        <dbReference type="PROSITE" id="PS50109"/>
    </source>
</evidence>
<dbReference type="Proteomes" id="UP000248597">
    <property type="component" value="Unassembled WGS sequence"/>
</dbReference>
<gene>
    <name evidence="7" type="ORF">DI569_03395</name>
</gene>
<dbReference type="InterPro" id="IPR011623">
    <property type="entry name" value="7TMR_DISM_rcpt_extracell_dom1"/>
</dbReference>
<proteinExistence type="predicted"/>
<feature type="transmembrane region" description="Helical" evidence="5">
    <location>
        <begin position="397"/>
        <end position="415"/>
    </location>
</feature>
<feature type="transmembrane region" description="Helical" evidence="5">
    <location>
        <begin position="487"/>
        <end position="507"/>
    </location>
</feature>
<dbReference type="GO" id="GO:0000155">
    <property type="term" value="F:phosphorelay sensor kinase activity"/>
    <property type="evidence" value="ECO:0007669"/>
    <property type="project" value="TreeGrafter"/>
</dbReference>
<evidence type="ECO:0000256" key="4">
    <source>
        <dbReference type="SAM" id="MobiDB-lite"/>
    </source>
</evidence>
<feature type="region of interest" description="Disordered" evidence="4">
    <location>
        <begin position="1"/>
        <end position="98"/>
    </location>
</feature>
<dbReference type="Gene3D" id="3.30.565.10">
    <property type="entry name" value="Histidine kinase-like ATPase, C-terminal domain"/>
    <property type="match status" value="1"/>
</dbReference>
<evidence type="ECO:0000256" key="3">
    <source>
        <dbReference type="ARBA" id="ARBA00022553"/>
    </source>
</evidence>
<feature type="compositionally biased region" description="Basic and acidic residues" evidence="4">
    <location>
        <begin position="14"/>
        <end position="41"/>
    </location>
</feature>
<dbReference type="EMBL" id="QFPJ01000005">
    <property type="protein sequence ID" value="PZQ23772.1"/>
    <property type="molecule type" value="Genomic_DNA"/>
</dbReference>
<feature type="domain" description="Histidine kinase" evidence="6">
    <location>
        <begin position="558"/>
        <end position="772"/>
    </location>
</feature>
<dbReference type="PROSITE" id="PS50109">
    <property type="entry name" value="HIS_KIN"/>
    <property type="match status" value="1"/>
</dbReference>
<dbReference type="InterPro" id="IPR004358">
    <property type="entry name" value="Sig_transdc_His_kin-like_C"/>
</dbReference>
<keyword evidence="5" id="KW-1133">Transmembrane helix</keyword>
<evidence type="ECO:0000313" key="7">
    <source>
        <dbReference type="EMBL" id="PZQ23772.1"/>
    </source>
</evidence>
<evidence type="ECO:0000256" key="1">
    <source>
        <dbReference type="ARBA" id="ARBA00000085"/>
    </source>
</evidence>
<keyword evidence="5" id="KW-0812">Transmembrane</keyword>
<feature type="transmembrane region" description="Helical" evidence="5">
    <location>
        <begin position="297"/>
        <end position="320"/>
    </location>
</feature>
<protein>
    <recommendedName>
        <fullName evidence="2">histidine kinase</fullName>
        <ecNumber evidence="2">2.7.13.3</ecNumber>
    </recommendedName>
</protein>
<keyword evidence="5" id="KW-0472">Membrane</keyword>
<dbReference type="EC" id="2.7.13.3" evidence="2"/>
<evidence type="ECO:0000256" key="2">
    <source>
        <dbReference type="ARBA" id="ARBA00012438"/>
    </source>
</evidence>
<dbReference type="AlphaFoldDB" id="A0A2W5L372"/>
<evidence type="ECO:0000313" key="8">
    <source>
        <dbReference type="Proteomes" id="UP000248597"/>
    </source>
</evidence>
<feature type="transmembrane region" description="Helical" evidence="5">
    <location>
        <begin position="457"/>
        <end position="481"/>
    </location>
</feature>